<dbReference type="GO" id="GO:0006796">
    <property type="term" value="P:phosphate-containing compound metabolic process"/>
    <property type="evidence" value="ECO:0007669"/>
    <property type="project" value="InterPro"/>
</dbReference>
<dbReference type="KEGG" id="psl:Psta_2013"/>
<feature type="binding site" evidence="7">
    <location>
        <position position="67"/>
    </location>
    <ligand>
        <name>Mg(2+)</name>
        <dbReference type="ChEBI" id="CHEBI:18420"/>
        <label>1</label>
    </ligand>
</feature>
<feature type="binding site" evidence="7">
    <location>
        <position position="57"/>
    </location>
    <ligand>
        <name>substrate</name>
    </ligand>
</feature>
<sequence length="184" mass="20941">MTHAWHDVIPGIRLPMEFTAVIEIPLGSSVKYELDKATGLIKLDRILYSAVYYPANYGFIPQTLAEDDDPLDVLVMCQEPVVPLTLLNARAIGLMTMIDMGKKDHKILAVAVDDPEYHDLLEAKELPGHRLTMLRRFFQDYKMLEGKAVEVDDFQSAEHAFPIINEALERYSAQRRRGFTIKGH</sequence>
<dbReference type="InterPro" id="IPR008162">
    <property type="entry name" value="Pyrophosphatase"/>
</dbReference>
<evidence type="ECO:0000256" key="6">
    <source>
        <dbReference type="ARBA" id="ARBA00047820"/>
    </source>
</evidence>
<feature type="binding site" evidence="7">
    <location>
        <position position="45"/>
    </location>
    <ligand>
        <name>substrate</name>
    </ligand>
</feature>
<dbReference type="HOGENOM" id="CLU_073198_1_2_0"/>
<evidence type="ECO:0000256" key="2">
    <source>
        <dbReference type="ARBA" id="ARBA00022490"/>
    </source>
</evidence>
<keyword evidence="4 7" id="KW-0378">Hydrolase</keyword>
<dbReference type="STRING" id="530564.Psta_2013"/>
<dbReference type="HAMAP" id="MF_00209">
    <property type="entry name" value="Inorganic_PPase"/>
    <property type="match status" value="1"/>
</dbReference>
<dbReference type="AlphaFoldDB" id="D2R0T9"/>
<keyword evidence="5 7" id="KW-0460">Magnesium</keyword>
<comment type="similarity">
    <text evidence="7">Belongs to the PPase family.</text>
</comment>
<dbReference type="InterPro" id="IPR036649">
    <property type="entry name" value="Pyrophosphatase_sf"/>
</dbReference>
<evidence type="ECO:0000256" key="1">
    <source>
        <dbReference type="ARBA" id="ARBA00001946"/>
    </source>
</evidence>
<proteinExistence type="inferred from homology"/>
<dbReference type="GO" id="GO:0004427">
    <property type="term" value="F:inorganic diphosphate phosphatase activity"/>
    <property type="evidence" value="ECO:0007669"/>
    <property type="project" value="UniProtKB-UniRule"/>
</dbReference>
<comment type="catalytic activity">
    <reaction evidence="6 7">
        <text>diphosphate + H2O = 2 phosphate + H(+)</text>
        <dbReference type="Rhea" id="RHEA:24576"/>
        <dbReference type="ChEBI" id="CHEBI:15377"/>
        <dbReference type="ChEBI" id="CHEBI:15378"/>
        <dbReference type="ChEBI" id="CHEBI:33019"/>
        <dbReference type="ChEBI" id="CHEBI:43474"/>
        <dbReference type="EC" id="3.6.1.1"/>
    </reaction>
</comment>
<dbReference type="EMBL" id="CP001848">
    <property type="protein sequence ID" value="ADB16687.1"/>
    <property type="molecule type" value="Genomic_DNA"/>
</dbReference>
<dbReference type="PROSITE" id="PS00387">
    <property type="entry name" value="PPASE"/>
    <property type="match status" value="1"/>
</dbReference>
<evidence type="ECO:0000256" key="5">
    <source>
        <dbReference type="ARBA" id="ARBA00022842"/>
    </source>
</evidence>
<feature type="binding site" evidence="7">
    <location>
        <position position="141"/>
    </location>
    <ligand>
        <name>substrate</name>
    </ligand>
</feature>
<dbReference type="FunFam" id="3.90.80.10:FF:000003">
    <property type="entry name" value="Inorganic pyrophosphatase"/>
    <property type="match status" value="1"/>
</dbReference>
<organism evidence="8 9">
    <name type="scientific">Pirellula staleyi (strain ATCC 27377 / DSM 6068 / ICPB 4128)</name>
    <name type="common">Pirella staleyi</name>
    <dbReference type="NCBI Taxonomy" id="530564"/>
    <lineage>
        <taxon>Bacteria</taxon>
        <taxon>Pseudomonadati</taxon>
        <taxon>Planctomycetota</taxon>
        <taxon>Planctomycetia</taxon>
        <taxon>Pirellulales</taxon>
        <taxon>Pirellulaceae</taxon>
        <taxon>Pirellula</taxon>
    </lineage>
</organism>
<feature type="binding site" evidence="7">
    <location>
        <position position="104"/>
    </location>
    <ligand>
        <name>Mg(2+)</name>
        <dbReference type="ChEBI" id="CHEBI:18420"/>
        <label>1</label>
    </ligand>
</feature>
<comment type="subcellular location">
    <subcellularLocation>
        <location evidence="7">Cytoplasm</location>
    </subcellularLocation>
</comment>
<keyword evidence="9" id="KW-1185">Reference proteome</keyword>
<dbReference type="Pfam" id="PF00719">
    <property type="entry name" value="Pyrophosphatase"/>
    <property type="match status" value="1"/>
</dbReference>
<dbReference type="Proteomes" id="UP000001887">
    <property type="component" value="Chromosome"/>
</dbReference>
<keyword evidence="3 7" id="KW-0479">Metal-binding</keyword>
<dbReference type="SUPFAM" id="SSF50324">
    <property type="entry name" value="Inorganic pyrophosphatase"/>
    <property type="match status" value="1"/>
</dbReference>
<dbReference type="GO" id="GO:0000287">
    <property type="term" value="F:magnesium ion binding"/>
    <property type="evidence" value="ECO:0007669"/>
    <property type="project" value="UniProtKB-UniRule"/>
</dbReference>
<comment type="function">
    <text evidence="7">Catalyzes the hydrolysis of inorganic pyrophosphate (PPi) forming two phosphate ions.</text>
</comment>
<feature type="binding site" evidence="7">
    <location>
        <position position="31"/>
    </location>
    <ligand>
        <name>substrate</name>
    </ligand>
</feature>
<dbReference type="PANTHER" id="PTHR10286">
    <property type="entry name" value="INORGANIC PYROPHOSPHATASE"/>
    <property type="match status" value="1"/>
</dbReference>
<dbReference type="CDD" id="cd00412">
    <property type="entry name" value="pyrophosphatase"/>
    <property type="match status" value="1"/>
</dbReference>
<reference evidence="8 9" key="1">
    <citation type="journal article" date="2009" name="Stand. Genomic Sci.">
        <title>Complete genome sequence of Pirellula staleyi type strain (ATCC 27377).</title>
        <authorList>
            <person name="Clum A."/>
            <person name="Tindall B.J."/>
            <person name="Sikorski J."/>
            <person name="Ivanova N."/>
            <person name="Mavrommatis K."/>
            <person name="Lucas S."/>
            <person name="Glavina del Rio T."/>
            <person name="Nolan M."/>
            <person name="Chen F."/>
            <person name="Tice H."/>
            <person name="Pitluck S."/>
            <person name="Cheng J.F."/>
            <person name="Chertkov O."/>
            <person name="Brettin T."/>
            <person name="Han C."/>
            <person name="Detter J.C."/>
            <person name="Kuske C."/>
            <person name="Bruce D."/>
            <person name="Goodwin L."/>
            <person name="Ovchinikova G."/>
            <person name="Pati A."/>
            <person name="Mikhailova N."/>
            <person name="Chen A."/>
            <person name="Palaniappan K."/>
            <person name="Land M."/>
            <person name="Hauser L."/>
            <person name="Chang Y.J."/>
            <person name="Jeffries C.D."/>
            <person name="Chain P."/>
            <person name="Rohde M."/>
            <person name="Goker M."/>
            <person name="Bristow J."/>
            <person name="Eisen J.A."/>
            <person name="Markowitz V."/>
            <person name="Hugenholtz P."/>
            <person name="Kyrpides N.C."/>
            <person name="Klenk H.P."/>
            <person name="Lapidus A."/>
        </authorList>
    </citation>
    <scope>NUCLEOTIDE SEQUENCE [LARGE SCALE GENOMIC DNA]</scope>
    <source>
        <strain evidence="9">ATCC 27377 / DSM 6068 / ICPB 4128</strain>
    </source>
</reference>
<feature type="binding site" evidence="7">
    <location>
        <position position="72"/>
    </location>
    <ligand>
        <name>Mg(2+)</name>
        <dbReference type="ChEBI" id="CHEBI:18420"/>
        <label>1</label>
    </ligand>
</feature>
<comment type="subunit">
    <text evidence="7">Homohexamer.</text>
</comment>
<comment type="cofactor">
    <cofactor evidence="1 7">
        <name>Mg(2+)</name>
        <dbReference type="ChEBI" id="CHEBI:18420"/>
    </cofactor>
</comment>
<accession>D2R0T9</accession>
<evidence type="ECO:0000256" key="4">
    <source>
        <dbReference type="ARBA" id="ARBA00022801"/>
    </source>
</evidence>
<evidence type="ECO:0000256" key="7">
    <source>
        <dbReference type="HAMAP-Rule" id="MF_00209"/>
    </source>
</evidence>
<dbReference type="GO" id="GO:0005737">
    <property type="term" value="C:cytoplasm"/>
    <property type="evidence" value="ECO:0007669"/>
    <property type="project" value="UniProtKB-SubCell"/>
</dbReference>
<dbReference type="OrthoDB" id="5187599at2"/>
<evidence type="ECO:0000313" key="9">
    <source>
        <dbReference type="Proteomes" id="UP000001887"/>
    </source>
</evidence>
<evidence type="ECO:0000256" key="3">
    <source>
        <dbReference type="ARBA" id="ARBA00022723"/>
    </source>
</evidence>
<dbReference type="EC" id="3.6.1.1" evidence="7"/>
<keyword evidence="2 7" id="KW-0963">Cytoplasm</keyword>
<feature type="binding site" evidence="7">
    <location>
        <position position="72"/>
    </location>
    <ligand>
        <name>Mg(2+)</name>
        <dbReference type="ChEBI" id="CHEBI:18420"/>
        <label>2</label>
    </ligand>
</feature>
<evidence type="ECO:0000313" key="8">
    <source>
        <dbReference type="EMBL" id="ADB16687.1"/>
    </source>
</evidence>
<gene>
    <name evidence="7" type="primary">ppa</name>
    <name evidence="8" type="ordered locus">Psta_2013</name>
</gene>
<dbReference type="eggNOG" id="COG0221">
    <property type="taxonomic scope" value="Bacteria"/>
</dbReference>
<dbReference type="Gene3D" id="3.90.80.10">
    <property type="entry name" value="Inorganic pyrophosphatase"/>
    <property type="match status" value="1"/>
</dbReference>
<protein>
    <recommendedName>
        <fullName evidence="7">Inorganic pyrophosphatase</fullName>
        <ecNumber evidence="7">3.6.1.1</ecNumber>
    </recommendedName>
    <alternativeName>
        <fullName evidence="7">Pyrophosphate phospho-hydrolase</fullName>
        <shortName evidence="7">PPase</shortName>
    </alternativeName>
</protein>
<name>D2R0T9_PIRSD</name>